<evidence type="ECO:0000256" key="1">
    <source>
        <dbReference type="SAM" id="MobiDB-lite"/>
    </source>
</evidence>
<evidence type="ECO:0000313" key="3">
    <source>
        <dbReference type="Proteomes" id="UP000836402"/>
    </source>
</evidence>
<dbReference type="EMBL" id="CAJHJG010004323">
    <property type="protein sequence ID" value="CAD6940129.1"/>
    <property type="molecule type" value="Genomic_DNA"/>
</dbReference>
<feature type="region of interest" description="Disordered" evidence="1">
    <location>
        <begin position="231"/>
        <end position="254"/>
    </location>
</feature>
<protein>
    <submittedName>
        <fullName evidence="2">Uncharacterized protein</fullName>
    </submittedName>
</protein>
<gene>
    <name evidence="2" type="ORF">JKIAZH3_G6033</name>
</gene>
<proteinExistence type="predicted"/>
<name>A0ABN7J1C3_9BASI</name>
<feature type="compositionally biased region" description="Low complexity" evidence="1">
    <location>
        <begin position="607"/>
        <end position="621"/>
    </location>
</feature>
<feature type="region of interest" description="Disordered" evidence="1">
    <location>
        <begin position="604"/>
        <end position="626"/>
    </location>
</feature>
<accession>A0ABN7J1C3</accession>
<dbReference type="Proteomes" id="UP000836402">
    <property type="component" value="Unassembled WGS sequence"/>
</dbReference>
<reference evidence="2" key="1">
    <citation type="submission" date="2020-10" db="EMBL/GenBank/DDBJ databases">
        <authorList>
            <person name="Sedaghatjoo S."/>
        </authorList>
    </citation>
    <scope>NUCLEOTIDE SEQUENCE</scope>
    <source>
        <strain evidence="2">AZH3</strain>
    </source>
</reference>
<keyword evidence="3" id="KW-1185">Reference proteome</keyword>
<feature type="compositionally biased region" description="Acidic residues" evidence="1">
    <location>
        <begin position="231"/>
        <end position="240"/>
    </location>
</feature>
<sequence length="714" mass="76921">MQAKLALPALNASIERYRTALPERLRHRLHLVSTDALFLPANLPYIHGLLNPADVDEEPWVVDSVLAAAMDTVELLNRLNEETSRISEEISNMGKWYEVVQNSLQDSLSLYVNPESSLFDRDRAAFVAQQVDTIRCMFRVWKARLDNISQWHQSHLASLMNQRASHSKRDHIARFDRLVEQHSALAVSWLDWPNADVFLAHTGSPHHDGGRHTPGNDVDADEDAVARALVEDEDEEDEAGESGAQRHPLDRTNYAHDAVAVNSGDEDEDDDDVDERLSALLSGILDVGSSDELSASANVAETDGVDASKRHTANNKKAVNKKAVGACNTRPRLCLWTPTKWKLAASDFLDDPAALAAATRAVPAAAAVAAKHSTPDLSSQQIQQILAHQHQVAAQAQSVIYNPSHMSSIVGPFNGSSSYMGVWRWGLRTRPRPLAMVVGSHFPTAQSPTSSIVLPAGGMTMSGRANALAVAGLRRPGIIPMQQPSMRSQPQQMLPHGVSPFTSSSQMVSFQQQQQPQQRMYSMPMGMDPLAREGSMGMGVPMDTPSSTGGPGSILSASLLDVYSQQNCGVGGHHHHLHPHRPSMSGHSVSDFSGLNALGETRTTATSVELSSNGEESGLGSQRPIFSGPGSPTWRVLGRGVDEGAQAAGGRFGYCASEGGCSNSSISIMRSSSVCSRMVGSVTWSLVGSDRLLGMCCHSARSLHLTQQGLLCSA</sequence>
<organism evidence="2 3">
    <name type="scientific">Tilletia caries</name>
    <name type="common">wheat bunt fungus</name>
    <dbReference type="NCBI Taxonomy" id="13290"/>
    <lineage>
        <taxon>Eukaryota</taxon>
        <taxon>Fungi</taxon>
        <taxon>Dikarya</taxon>
        <taxon>Basidiomycota</taxon>
        <taxon>Ustilaginomycotina</taxon>
        <taxon>Exobasidiomycetes</taxon>
        <taxon>Tilletiales</taxon>
        <taxon>Tilletiaceae</taxon>
        <taxon>Tilletia</taxon>
    </lineage>
</organism>
<comment type="caution">
    <text evidence="2">The sequence shown here is derived from an EMBL/GenBank/DDBJ whole genome shotgun (WGS) entry which is preliminary data.</text>
</comment>
<evidence type="ECO:0000313" key="2">
    <source>
        <dbReference type="EMBL" id="CAD6940129.1"/>
    </source>
</evidence>